<dbReference type="InterPro" id="IPR003661">
    <property type="entry name" value="HisK_dim/P_dom"/>
</dbReference>
<dbReference type="InterPro" id="IPR004358">
    <property type="entry name" value="Sig_transdc_His_kin-like_C"/>
</dbReference>
<dbReference type="Gene3D" id="3.30.565.10">
    <property type="entry name" value="Histidine kinase-like ATPase, C-terminal domain"/>
    <property type="match status" value="1"/>
</dbReference>
<dbReference type="InterPro" id="IPR011006">
    <property type="entry name" value="CheY-like_superfamily"/>
</dbReference>
<evidence type="ECO:0000259" key="10">
    <source>
        <dbReference type="PROSITE" id="PS50113"/>
    </source>
</evidence>
<feature type="modified residue" description="4-aspartylphosphate" evidence="6">
    <location>
        <position position="827"/>
    </location>
</feature>
<feature type="coiled-coil region" evidence="7">
    <location>
        <begin position="483"/>
        <end position="514"/>
    </location>
</feature>
<organism evidence="11 12">
    <name type="scientific">Paracidovorax valerianellae</name>
    <dbReference type="NCBI Taxonomy" id="187868"/>
    <lineage>
        <taxon>Bacteria</taxon>
        <taxon>Pseudomonadati</taxon>
        <taxon>Pseudomonadota</taxon>
        <taxon>Betaproteobacteria</taxon>
        <taxon>Burkholderiales</taxon>
        <taxon>Comamonadaceae</taxon>
        <taxon>Paracidovorax</taxon>
    </lineage>
</organism>
<proteinExistence type="predicted"/>
<dbReference type="EMBL" id="FMZC01000009">
    <property type="protein sequence ID" value="SDD77071.1"/>
    <property type="molecule type" value="Genomic_DNA"/>
</dbReference>
<evidence type="ECO:0000259" key="9">
    <source>
        <dbReference type="PROSITE" id="PS50110"/>
    </source>
</evidence>
<evidence type="ECO:0000256" key="2">
    <source>
        <dbReference type="ARBA" id="ARBA00012438"/>
    </source>
</evidence>
<dbReference type="InterPro" id="IPR029016">
    <property type="entry name" value="GAF-like_dom_sf"/>
</dbReference>
<dbReference type="PANTHER" id="PTHR43065:SF42">
    <property type="entry name" value="TWO-COMPONENT SENSOR PPRA"/>
    <property type="match status" value="1"/>
</dbReference>
<sequence>MRGTLSYEGSQSTPAPAMAGRFRSIGNHAMTSGIPPLSPLFLTSGGEMAQRIARHDWAATPLGPLVAWPAHVQWAVSTILRASVPMATLWGESGVLIYNDAYAAFSGTRHPELLGCAIREAWPEAWQFNDHVVKTVLAGGTLNYQDQEFLLNRNGHAEPVWINLDYSPLLDDAGQPVGVLALVVDTTSKVQAERRLKGERERFAQLFEQSPSFMAMLEGPDHRIALANPGYLRLVGNRPVVGLSVAQALPDAAAQGYVELLDRVYASGEALTAHAARYVNQMEPGGPVREHYVDFVFQPIRDGGGAVTGIFVEGVDITDRMAAEARREALARFSDQLRSLDSVDAVCLAAAETLGRTLKVSRAGYGAVDAEAQTVQVHHDWMAPGCDPLADVMHLPDFGAFLDDLARDESVCVADVRSDERTRARAQALEDLCARAFMNMPVVEHGQLVAMLFAHHEDVRDWTAEEIAFMREVASRTRTAAERARTEAQLREVNESLEQAVAQRTRELMEVEAKYRQSQKMEAIGQLTGGIAHDFNNLLGAISASLQVLEKRIGLQKFENAERYIGMAQGSVRRAAALTQRLLAFSRRQTLDPKPVDVNRLVGSIEEMVRRTVGPAVQLEVVGAGGLWLTRVDPSQLENAVLNLCINARDAMSPRGGRLTIETANKWLDDRAASERELAPGQYISVCVTDTGAGMEPDVAARAFDPFFTTKPMGQGTGLGLSMVYGFVRQSGGQVRIYSVPGEGTTMCLYLPRYVGEADPEVPELPVISGHQADGEVVLVIEDESIIRSLIAEELENLGYQVISVGDGPAGLHILQSERRVDLLLTDVGLPGGLNGRQVADAARVTRPDLKVLFITGYAENAAVGNGLLEYGMEVITKPFDVGALAGKVQEMIER</sequence>
<gene>
    <name evidence="11" type="ORF">SAMN05192589_1095</name>
</gene>
<feature type="domain" description="Histidine kinase" evidence="8">
    <location>
        <begin position="530"/>
        <end position="755"/>
    </location>
</feature>
<dbReference type="PROSITE" id="PS50110">
    <property type="entry name" value="RESPONSE_REGULATORY"/>
    <property type="match status" value="1"/>
</dbReference>
<evidence type="ECO:0000256" key="3">
    <source>
        <dbReference type="ARBA" id="ARBA00022553"/>
    </source>
</evidence>
<dbReference type="InterPro" id="IPR001789">
    <property type="entry name" value="Sig_transdc_resp-reg_receiver"/>
</dbReference>
<keyword evidence="7" id="KW-0175">Coiled coil</keyword>
<dbReference type="InterPro" id="IPR013656">
    <property type="entry name" value="PAS_4"/>
</dbReference>
<dbReference type="InterPro" id="IPR000014">
    <property type="entry name" value="PAS"/>
</dbReference>
<dbReference type="SMART" id="SM00388">
    <property type="entry name" value="HisKA"/>
    <property type="match status" value="1"/>
</dbReference>
<evidence type="ECO:0000313" key="12">
    <source>
        <dbReference type="Proteomes" id="UP000198781"/>
    </source>
</evidence>
<evidence type="ECO:0000313" key="11">
    <source>
        <dbReference type="EMBL" id="SDD77071.1"/>
    </source>
</evidence>
<dbReference type="Pfam" id="PF01590">
    <property type="entry name" value="GAF"/>
    <property type="match status" value="1"/>
</dbReference>
<dbReference type="InterPro" id="IPR003594">
    <property type="entry name" value="HATPase_dom"/>
</dbReference>
<dbReference type="PROSITE" id="PS50109">
    <property type="entry name" value="HIS_KIN"/>
    <property type="match status" value="1"/>
</dbReference>
<evidence type="ECO:0000259" key="8">
    <source>
        <dbReference type="PROSITE" id="PS50109"/>
    </source>
</evidence>
<dbReference type="Gene3D" id="3.30.450.40">
    <property type="match status" value="1"/>
</dbReference>
<dbReference type="InterPro" id="IPR035965">
    <property type="entry name" value="PAS-like_dom_sf"/>
</dbReference>
<dbReference type="InterPro" id="IPR003018">
    <property type="entry name" value="GAF"/>
</dbReference>
<keyword evidence="3 6" id="KW-0597">Phosphoprotein</keyword>
<dbReference type="SMART" id="SM00387">
    <property type="entry name" value="HATPase_c"/>
    <property type="match status" value="1"/>
</dbReference>
<dbReference type="GO" id="GO:0000155">
    <property type="term" value="F:phosphorelay sensor kinase activity"/>
    <property type="evidence" value="ECO:0007669"/>
    <property type="project" value="InterPro"/>
</dbReference>
<evidence type="ECO:0000256" key="6">
    <source>
        <dbReference type="PROSITE-ProRule" id="PRU00169"/>
    </source>
</evidence>
<dbReference type="EC" id="2.7.13.3" evidence="2"/>
<keyword evidence="4" id="KW-0808">Transferase</keyword>
<evidence type="ECO:0000256" key="4">
    <source>
        <dbReference type="ARBA" id="ARBA00022679"/>
    </source>
</evidence>
<dbReference type="InterPro" id="IPR036097">
    <property type="entry name" value="HisK_dim/P_sf"/>
</dbReference>
<reference evidence="11 12" key="1">
    <citation type="submission" date="2016-10" db="EMBL/GenBank/DDBJ databases">
        <authorList>
            <person name="de Groot N.N."/>
        </authorList>
    </citation>
    <scope>NUCLEOTIDE SEQUENCE [LARGE SCALE GENOMIC DNA]</scope>
    <source>
        <strain evidence="11 12">DSM 16619</strain>
    </source>
</reference>
<dbReference type="Pfam" id="PF00512">
    <property type="entry name" value="HisKA"/>
    <property type="match status" value="1"/>
</dbReference>
<dbReference type="PRINTS" id="PR00344">
    <property type="entry name" value="BCTRLSENSOR"/>
</dbReference>
<comment type="catalytic activity">
    <reaction evidence="1">
        <text>ATP + protein L-histidine = ADP + protein N-phospho-L-histidine.</text>
        <dbReference type="EC" id="2.7.13.3"/>
    </reaction>
</comment>
<dbReference type="InterPro" id="IPR036890">
    <property type="entry name" value="HATPase_C_sf"/>
</dbReference>
<dbReference type="Pfam" id="PF02518">
    <property type="entry name" value="HATPase_c"/>
    <property type="match status" value="1"/>
</dbReference>
<feature type="domain" description="PAC" evidence="10">
    <location>
        <begin position="145"/>
        <end position="198"/>
    </location>
</feature>
<dbReference type="SMART" id="SM00448">
    <property type="entry name" value="REC"/>
    <property type="match status" value="1"/>
</dbReference>
<dbReference type="Gene3D" id="3.40.50.2300">
    <property type="match status" value="1"/>
</dbReference>
<evidence type="ECO:0000256" key="7">
    <source>
        <dbReference type="SAM" id="Coils"/>
    </source>
</evidence>
<name>A0A1G6XG88_9BURK</name>
<feature type="domain" description="Response regulatory" evidence="9">
    <location>
        <begin position="777"/>
        <end position="893"/>
    </location>
</feature>
<dbReference type="SUPFAM" id="SSF52172">
    <property type="entry name" value="CheY-like"/>
    <property type="match status" value="1"/>
</dbReference>
<evidence type="ECO:0000256" key="5">
    <source>
        <dbReference type="ARBA" id="ARBA00022777"/>
    </source>
</evidence>
<protein>
    <recommendedName>
        <fullName evidence="2">histidine kinase</fullName>
        <ecNumber evidence="2">2.7.13.3</ecNumber>
    </recommendedName>
</protein>
<dbReference type="InterPro" id="IPR001610">
    <property type="entry name" value="PAC"/>
</dbReference>
<dbReference type="SMART" id="SM00086">
    <property type="entry name" value="PAC"/>
    <property type="match status" value="2"/>
</dbReference>
<dbReference type="Pfam" id="PF08448">
    <property type="entry name" value="PAS_4"/>
    <property type="match status" value="2"/>
</dbReference>
<dbReference type="Gene3D" id="3.30.450.20">
    <property type="entry name" value="PAS domain"/>
    <property type="match status" value="2"/>
</dbReference>
<dbReference type="AlphaFoldDB" id="A0A1G6XG88"/>
<dbReference type="NCBIfam" id="TIGR00229">
    <property type="entry name" value="sensory_box"/>
    <property type="match status" value="1"/>
</dbReference>
<dbReference type="Proteomes" id="UP000198781">
    <property type="component" value="Unassembled WGS sequence"/>
</dbReference>
<dbReference type="SMART" id="SM00065">
    <property type="entry name" value="GAF"/>
    <property type="match status" value="1"/>
</dbReference>
<dbReference type="PANTHER" id="PTHR43065">
    <property type="entry name" value="SENSOR HISTIDINE KINASE"/>
    <property type="match status" value="1"/>
</dbReference>
<dbReference type="SUPFAM" id="SSF55785">
    <property type="entry name" value="PYP-like sensor domain (PAS domain)"/>
    <property type="match status" value="2"/>
</dbReference>
<dbReference type="InterPro" id="IPR005467">
    <property type="entry name" value="His_kinase_dom"/>
</dbReference>
<dbReference type="SUPFAM" id="SSF55874">
    <property type="entry name" value="ATPase domain of HSP90 chaperone/DNA topoisomerase II/histidine kinase"/>
    <property type="match status" value="1"/>
</dbReference>
<dbReference type="CDD" id="cd16919">
    <property type="entry name" value="HATPase_CckA-like"/>
    <property type="match status" value="1"/>
</dbReference>
<keyword evidence="12" id="KW-1185">Reference proteome</keyword>
<dbReference type="STRING" id="187868.SAMN05192589_1095"/>
<dbReference type="InterPro" id="IPR000700">
    <property type="entry name" value="PAS-assoc_C"/>
</dbReference>
<dbReference type="CDD" id="cd18161">
    <property type="entry name" value="REC_hyHK_blue-like"/>
    <property type="match status" value="1"/>
</dbReference>
<accession>A0A1G6XG88</accession>
<dbReference type="SUPFAM" id="SSF55781">
    <property type="entry name" value="GAF domain-like"/>
    <property type="match status" value="1"/>
</dbReference>
<evidence type="ECO:0000256" key="1">
    <source>
        <dbReference type="ARBA" id="ARBA00000085"/>
    </source>
</evidence>
<dbReference type="Pfam" id="PF00072">
    <property type="entry name" value="Response_reg"/>
    <property type="match status" value="1"/>
</dbReference>
<keyword evidence="5" id="KW-0418">Kinase</keyword>
<dbReference type="PROSITE" id="PS50113">
    <property type="entry name" value="PAC"/>
    <property type="match status" value="1"/>
</dbReference>
<dbReference type="Gene3D" id="1.10.287.130">
    <property type="match status" value="1"/>
</dbReference>
<dbReference type="SUPFAM" id="SSF47384">
    <property type="entry name" value="Homodimeric domain of signal transducing histidine kinase"/>
    <property type="match status" value="1"/>
</dbReference>